<keyword evidence="3" id="KW-1185">Reference proteome</keyword>
<organism evidence="2 3">
    <name type="scientific">Methylocystis echinoides</name>
    <dbReference type="NCBI Taxonomy" id="29468"/>
    <lineage>
        <taxon>Bacteria</taxon>
        <taxon>Pseudomonadati</taxon>
        <taxon>Pseudomonadota</taxon>
        <taxon>Alphaproteobacteria</taxon>
        <taxon>Hyphomicrobiales</taxon>
        <taxon>Methylocystaceae</taxon>
        <taxon>Methylocystis</taxon>
    </lineage>
</organism>
<comment type="caution">
    <text evidence="2">The sequence shown here is derived from an EMBL/GenBank/DDBJ whole genome shotgun (WGS) entry which is preliminary data.</text>
</comment>
<dbReference type="Pfam" id="PF10137">
    <property type="entry name" value="CAP12-PCTIR_TIR"/>
    <property type="match status" value="1"/>
</dbReference>
<evidence type="ECO:0000259" key="1">
    <source>
        <dbReference type="Pfam" id="PF10137"/>
    </source>
</evidence>
<dbReference type="EMBL" id="BSEC01000007">
    <property type="protein sequence ID" value="GLI96106.1"/>
    <property type="molecule type" value="Genomic_DNA"/>
</dbReference>
<reference evidence="2" key="1">
    <citation type="journal article" date="2023" name="Int. J. Syst. Evol. Microbiol.">
        <title>Methylocystis iwaonis sp. nov., a type II methane-oxidizing bacterium from surface soil of a rice paddy field in Japan, and emended description of the genus Methylocystis (ex Whittenbury et al. 1970) Bowman et al. 1993.</title>
        <authorList>
            <person name="Kaise H."/>
            <person name="Sawadogo J.B."/>
            <person name="Alam M.S."/>
            <person name="Ueno C."/>
            <person name="Dianou D."/>
            <person name="Shinjo R."/>
            <person name="Asakawa S."/>
        </authorList>
    </citation>
    <scope>NUCLEOTIDE SEQUENCE</scope>
    <source>
        <strain evidence="2">LMG27198</strain>
    </source>
</reference>
<dbReference type="Proteomes" id="UP001144323">
    <property type="component" value="Unassembled WGS sequence"/>
</dbReference>
<gene>
    <name evidence="2" type="ORF">LMG27198_50980</name>
</gene>
<evidence type="ECO:0000313" key="3">
    <source>
        <dbReference type="Proteomes" id="UP001144323"/>
    </source>
</evidence>
<dbReference type="GO" id="GO:0050135">
    <property type="term" value="F:NADP+ nucleosidase activity"/>
    <property type="evidence" value="ECO:0007669"/>
    <property type="project" value="InterPro"/>
</dbReference>
<sequence length="306" mass="33349">MARRSAAPPKPERPNLTLEQKNRCVERLESCISELKAFDPETIQRRFNVPEVLALEASIDEALSAAFGHGTSTYDRYSSAINLDNGPVSMRMSPEFGGLTNYDAEDARDARRYLAEGKERSIALLGQAIRTLKDEVADQEQTKAAAVGAAGSTVRTLPTNKVFVVHGRDNDAKNEVARFLGKIGIEEIILHERPNAGRHLLTKFQEESEGASFAVVLITPDDEGGLPGETPRKRARQNVVFELGFFIGRLGAANVAALVKGDVEKPSDFDGVGYILLDPTGGWKGLLARELKAAKVPFDAEKVFEA</sequence>
<accession>A0A9W6H035</accession>
<dbReference type="AlphaFoldDB" id="A0A9W6H035"/>
<proteinExistence type="predicted"/>
<protein>
    <recommendedName>
        <fullName evidence="1">CD-NTase-associated protein 12/Pycsar effector protein TIR domain-containing protein</fullName>
    </recommendedName>
</protein>
<feature type="domain" description="CD-NTase-associated protein 12/Pycsar effector protein TIR" evidence="1">
    <location>
        <begin position="161"/>
        <end position="277"/>
    </location>
</feature>
<dbReference type="InterPro" id="IPR019302">
    <property type="entry name" value="CAP12/PCTIR_TIR_dom"/>
</dbReference>
<name>A0A9W6H035_9HYPH</name>
<evidence type="ECO:0000313" key="2">
    <source>
        <dbReference type="EMBL" id="GLI96106.1"/>
    </source>
</evidence>